<dbReference type="Gene3D" id="1.10.601.10">
    <property type="entry name" value="RNA Polymerase Primary Sigma Factor"/>
    <property type="match status" value="1"/>
</dbReference>
<dbReference type="GO" id="GO:0006352">
    <property type="term" value="P:DNA-templated transcription initiation"/>
    <property type="evidence" value="ECO:0007669"/>
    <property type="project" value="InterPro"/>
</dbReference>
<dbReference type="GO" id="GO:0016987">
    <property type="term" value="F:sigma factor activity"/>
    <property type="evidence" value="ECO:0007669"/>
    <property type="project" value="UniProtKB-KW"/>
</dbReference>
<evidence type="ECO:0000313" key="1">
    <source>
        <dbReference type="EMBL" id="KAK7237611.1"/>
    </source>
</evidence>
<dbReference type="InterPro" id="IPR007630">
    <property type="entry name" value="RNA_pol_sigma70_r4"/>
</dbReference>
<sequence>MARHSPTVARIRRVTFLVAFSGFAAASSVTKAPLRPAKLALNAPRVSPSLLNLDDTFLNVGGENACSGRLLNADEEVALAREVQRLRSYEDVRATLGEELGRAAEDVGEAAWARALAVSADDLRAARSRGVDARSTLTSANLRLVVSIAKRYRFCGLAQEDLLQEGAFGLSRAVERFDPERGFRFSTYATFWIRQAVLRACAEQSRVIRLPAHVHDQLASMRKASAELSRRLGRDATDDELADHLELEKPEKLAFLRRCAAQDPSSLDEKHAIHAGRGSSVGGGGAAGATTIAESLSDDTILVPDEFVAEAASREYVGDLLATVCNDRERDVLGMRFGLYGNAPISKTKIAERLAVSRERVRQIEVRALTKLRQTHRANRNEEYARSR</sequence>
<evidence type="ECO:0000313" key="2">
    <source>
        <dbReference type="Proteomes" id="UP001363151"/>
    </source>
</evidence>
<gene>
    <name evidence="1" type="ORF">SO694_0009805</name>
</gene>
<dbReference type="InterPro" id="IPR036388">
    <property type="entry name" value="WH-like_DNA-bd_sf"/>
</dbReference>
<name>A0ABR1FSP8_AURAN</name>
<dbReference type="Pfam" id="PF04545">
    <property type="entry name" value="Sigma70_r4"/>
    <property type="match status" value="1"/>
</dbReference>
<dbReference type="GO" id="GO:0003677">
    <property type="term" value="F:DNA binding"/>
    <property type="evidence" value="ECO:0007669"/>
    <property type="project" value="UniProtKB-KW"/>
</dbReference>
<dbReference type="NCBIfam" id="TIGR02937">
    <property type="entry name" value="sigma70-ECF"/>
    <property type="match status" value="1"/>
</dbReference>
<dbReference type="InterPro" id="IPR007627">
    <property type="entry name" value="RNA_pol_sigma70_r2"/>
</dbReference>
<dbReference type="PANTHER" id="PTHR30603:SF47">
    <property type="entry name" value="RNA POLYMERASE SIGMA FACTOR SIGD, CHLOROPLASTIC"/>
    <property type="match status" value="1"/>
</dbReference>
<dbReference type="Gene3D" id="1.10.10.10">
    <property type="entry name" value="Winged helix-like DNA-binding domain superfamily/Winged helix DNA-binding domain"/>
    <property type="match status" value="2"/>
</dbReference>
<dbReference type="SUPFAM" id="SSF88659">
    <property type="entry name" value="Sigma3 and sigma4 domains of RNA polymerase sigma factors"/>
    <property type="match status" value="2"/>
</dbReference>
<dbReference type="Proteomes" id="UP001363151">
    <property type="component" value="Unassembled WGS sequence"/>
</dbReference>
<dbReference type="EMBL" id="JBBJCI010000248">
    <property type="protein sequence ID" value="KAK7237611.1"/>
    <property type="molecule type" value="Genomic_DNA"/>
</dbReference>
<dbReference type="KEGG" id="aaf:AURANDRAFT_23034"/>
<proteinExistence type="predicted"/>
<dbReference type="InterPro" id="IPR013324">
    <property type="entry name" value="RNA_pol_sigma_r3/r4-like"/>
</dbReference>
<dbReference type="Pfam" id="PF04542">
    <property type="entry name" value="Sigma70_r2"/>
    <property type="match status" value="1"/>
</dbReference>
<dbReference type="InterPro" id="IPR050239">
    <property type="entry name" value="Sigma-70_RNA_pol_init_factors"/>
</dbReference>
<dbReference type="InterPro" id="IPR013325">
    <property type="entry name" value="RNA_pol_sigma_r2"/>
</dbReference>
<organism evidence="1 2">
    <name type="scientific">Aureococcus anophagefferens</name>
    <name type="common">Harmful bloom alga</name>
    <dbReference type="NCBI Taxonomy" id="44056"/>
    <lineage>
        <taxon>Eukaryota</taxon>
        <taxon>Sar</taxon>
        <taxon>Stramenopiles</taxon>
        <taxon>Ochrophyta</taxon>
        <taxon>Pelagophyceae</taxon>
        <taxon>Pelagomonadales</taxon>
        <taxon>Pelagomonadaceae</taxon>
        <taxon>Aureococcus</taxon>
    </lineage>
</organism>
<dbReference type="PANTHER" id="PTHR30603">
    <property type="entry name" value="RNA POLYMERASE SIGMA FACTOR RPO"/>
    <property type="match status" value="1"/>
</dbReference>
<dbReference type="InterPro" id="IPR000943">
    <property type="entry name" value="RNA_pol_sigma70"/>
</dbReference>
<dbReference type="SUPFAM" id="SSF88946">
    <property type="entry name" value="Sigma2 domain of RNA polymerase sigma factors"/>
    <property type="match status" value="1"/>
</dbReference>
<keyword evidence="2" id="KW-1185">Reference proteome</keyword>
<accession>A0ABR1FSP8</accession>
<dbReference type="PRINTS" id="PR00046">
    <property type="entry name" value="SIGMA70FCT"/>
</dbReference>
<reference evidence="1 2" key="1">
    <citation type="submission" date="2024-03" db="EMBL/GenBank/DDBJ databases">
        <title>Aureococcus anophagefferens CCMP1851 and Kratosvirus quantuckense: Draft genome of a second virus-susceptible host strain in the model system.</title>
        <authorList>
            <person name="Chase E."/>
            <person name="Truchon A.R."/>
            <person name="Schepens W."/>
            <person name="Wilhelm S.W."/>
        </authorList>
    </citation>
    <scope>NUCLEOTIDE SEQUENCE [LARGE SCALE GENOMIC DNA]</scope>
    <source>
        <strain evidence="1 2">CCMP1851</strain>
    </source>
</reference>
<dbReference type="InterPro" id="IPR014284">
    <property type="entry name" value="RNA_pol_sigma-70_dom"/>
</dbReference>
<comment type="caution">
    <text evidence="1">The sequence shown here is derived from an EMBL/GenBank/DDBJ whole genome shotgun (WGS) entry which is preliminary data.</text>
</comment>
<protein>
    <submittedName>
        <fullName evidence="1">Uncharacterized protein</fullName>
    </submittedName>
</protein>
<dbReference type="CDD" id="cd06171">
    <property type="entry name" value="Sigma70_r4"/>
    <property type="match status" value="1"/>
</dbReference>